<sequence>MALLAGALLVWRMHDVLLLVFAAILVAVILHAAADGLCWLLPIGRGVALALGGLLIVLVLGGVGALFGHELTKQLSDLSTLLPAAWERFVEWVGEDRVQGALDGISPNGATVASIAQTSIGLVTTALSGLVLAVLGGIYLAISPRMYHRGALKLLPDRARAPVADATRETAQGLRNWLLGQLISMAATGIAVFIGLSLIGVPSALALAIIAGLFEFIPLVGPFLGAVPAVLIALTAGVGPFLWTIGFFVVWQQIEGNAMAPLVMRFAVSIPPAVTLFALFLFGGLFGVIGVLLGGPLTVAAWILVSKLWVGQAPQQD</sequence>
<dbReference type="AlphaFoldDB" id="A0A7U5BG85"/>
<evidence type="ECO:0000313" key="8">
    <source>
        <dbReference type="Proteomes" id="UP000032300"/>
    </source>
</evidence>
<accession>A0A7U5BG85</accession>
<keyword evidence="3 6" id="KW-0812">Transmembrane</keyword>
<feature type="transmembrane region" description="Helical" evidence="6">
    <location>
        <begin position="182"/>
        <end position="214"/>
    </location>
</feature>
<evidence type="ECO:0008006" key="9">
    <source>
        <dbReference type="Google" id="ProtNLM"/>
    </source>
</evidence>
<feature type="transmembrane region" description="Helical" evidence="6">
    <location>
        <begin position="226"/>
        <end position="250"/>
    </location>
</feature>
<evidence type="ECO:0000256" key="3">
    <source>
        <dbReference type="ARBA" id="ARBA00022692"/>
    </source>
</evidence>
<feature type="transmembrane region" description="Helical" evidence="6">
    <location>
        <begin position="288"/>
        <end position="310"/>
    </location>
</feature>
<dbReference type="InterPro" id="IPR002549">
    <property type="entry name" value="AI-2E-like"/>
</dbReference>
<dbReference type="PANTHER" id="PTHR21716:SF62">
    <property type="entry name" value="TRANSPORT PROTEIN YDBI-RELATED"/>
    <property type="match status" value="1"/>
</dbReference>
<dbReference type="Pfam" id="PF01594">
    <property type="entry name" value="AI-2E_transport"/>
    <property type="match status" value="1"/>
</dbReference>
<name>A0A7U5BG85_9SPHN</name>
<keyword evidence="5 6" id="KW-0472">Membrane</keyword>
<feature type="transmembrane region" description="Helical" evidence="6">
    <location>
        <begin position="46"/>
        <end position="67"/>
    </location>
</feature>
<evidence type="ECO:0000256" key="4">
    <source>
        <dbReference type="ARBA" id="ARBA00022989"/>
    </source>
</evidence>
<proteinExistence type="inferred from homology"/>
<evidence type="ECO:0000256" key="2">
    <source>
        <dbReference type="ARBA" id="ARBA00009773"/>
    </source>
</evidence>
<dbReference type="Proteomes" id="UP000032300">
    <property type="component" value="Chromosome"/>
</dbReference>
<evidence type="ECO:0000313" key="7">
    <source>
        <dbReference type="EMBL" id="AJP74709.1"/>
    </source>
</evidence>
<feature type="transmembrane region" description="Helical" evidence="6">
    <location>
        <begin position="16"/>
        <end position="34"/>
    </location>
</feature>
<evidence type="ECO:0000256" key="6">
    <source>
        <dbReference type="SAM" id="Phobius"/>
    </source>
</evidence>
<dbReference type="KEGG" id="sphi:TS85_21255"/>
<feature type="transmembrane region" description="Helical" evidence="6">
    <location>
        <begin position="262"/>
        <end position="282"/>
    </location>
</feature>
<reference evidence="7 8" key="1">
    <citation type="journal article" date="2015" name="Int. J. Syst. Evol. Microbiol.">
        <title>Sphingomonas hengshuiensis sp. nov., isolated from lake wetland.</title>
        <authorList>
            <person name="Wei S."/>
            <person name="Wang T."/>
            <person name="Liu H."/>
            <person name="Zhang C."/>
            <person name="Guo J."/>
            <person name="Wang Q."/>
            <person name="Liang K."/>
            <person name="Zhang Z."/>
        </authorList>
    </citation>
    <scope>NUCLEOTIDE SEQUENCE [LARGE SCALE GENOMIC DNA]</scope>
    <source>
        <strain evidence="7 8">WHSC-8</strain>
    </source>
</reference>
<dbReference type="EMBL" id="CP010836">
    <property type="protein sequence ID" value="AJP74709.1"/>
    <property type="molecule type" value="Genomic_DNA"/>
</dbReference>
<dbReference type="PANTHER" id="PTHR21716">
    <property type="entry name" value="TRANSMEMBRANE PROTEIN"/>
    <property type="match status" value="1"/>
</dbReference>
<evidence type="ECO:0000256" key="5">
    <source>
        <dbReference type="ARBA" id="ARBA00023136"/>
    </source>
</evidence>
<comment type="subcellular location">
    <subcellularLocation>
        <location evidence="1">Membrane</location>
        <topology evidence="1">Multi-pass membrane protein</topology>
    </subcellularLocation>
</comment>
<keyword evidence="8" id="KW-1185">Reference proteome</keyword>
<organism evidence="7 8">
    <name type="scientific">Sphingomonas hengshuiensis</name>
    <dbReference type="NCBI Taxonomy" id="1609977"/>
    <lineage>
        <taxon>Bacteria</taxon>
        <taxon>Pseudomonadati</taxon>
        <taxon>Pseudomonadota</taxon>
        <taxon>Alphaproteobacteria</taxon>
        <taxon>Sphingomonadales</taxon>
        <taxon>Sphingomonadaceae</taxon>
        <taxon>Sphingomonas</taxon>
    </lineage>
</organism>
<feature type="transmembrane region" description="Helical" evidence="6">
    <location>
        <begin position="120"/>
        <end position="142"/>
    </location>
</feature>
<gene>
    <name evidence="7" type="ORF">TS85_21255</name>
</gene>
<evidence type="ECO:0000256" key="1">
    <source>
        <dbReference type="ARBA" id="ARBA00004141"/>
    </source>
</evidence>
<dbReference type="GO" id="GO:0016020">
    <property type="term" value="C:membrane"/>
    <property type="evidence" value="ECO:0007669"/>
    <property type="project" value="UniProtKB-SubCell"/>
</dbReference>
<protein>
    <recommendedName>
        <fullName evidence="9">AI-2E family transporter</fullName>
    </recommendedName>
</protein>
<dbReference type="GO" id="GO:0055085">
    <property type="term" value="P:transmembrane transport"/>
    <property type="evidence" value="ECO:0007669"/>
    <property type="project" value="TreeGrafter"/>
</dbReference>
<keyword evidence="4 6" id="KW-1133">Transmembrane helix</keyword>
<reference evidence="7 8" key="2">
    <citation type="submission" date="2015-02" db="EMBL/GenBank/DDBJ databases">
        <title>The complete genome of Sphingomonas hengshuiensis sp. WHSC-8 isolated from soil of Hengshui Lake.</title>
        <authorList>
            <person name="Wei S."/>
            <person name="Guo J."/>
            <person name="Su C."/>
            <person name="Wu R."/>
            <person name="Zhang Z."/>
            <person name="Liang K."/>
            <person name="Li H."/>
            <person name="Wang T."/>
            <person name="Liu H."/>
            <person name="Zhang C."/>
            <person name="Li Z."/>
            <person name="Wang Q."/>
            <person name="Meng J."/>
        </authorList>
    </citation>
    <scope>NUCLEOTIDE SEQUENCE [LARGE SCALE GENOMIC DNA]</scope>
    <source>
        <strain evidence="7 8">WHSC-8</strain>
    </source>
</reference>
<comment type="similarity">
    <text evidence="2">Belongs to the autoinducer-2 exporter (AI-2E) (TC 2.A.86) family.</text>
</comment>